<sequence>MRVWQADLRAATGRDRVGPVRAVWLLLTRPGVLAVALLRLQQRAPLPLAHLLRSLCHLLTGADFVPGARVGPGLRLEHPSGLVVGAGAVVGADAFLCQRVTLGERLGGRGPAYPVLGDGVFVGANATLLGGVRVGSGARIGAGAVVLTDVPAGATAVGNPARVLRPHATSTALYGSTPGTARSR</sequence>
<dbReference type="EC" id="2.3.1.30" evidence="4"/>
<dbReference type="SUPFAM" id="SSF51161">
    <property type="entry name" value="Trimeric LpxA-like enzymes"/>
    <property type="match status" value="1"/>
</dbReference>
<dbReference type="EMBL" id="JBHSKF010000002">
    <property type="protein sequence ID" value="MFC5286581.1"/>
    <property type="molecule type" value="Genomic_DNA"/>
</dbReference>
<keyword evidence="4 5" id="KW-0012">Acyltransferase</keyword>
<comment type="caution">
    <text evidence="5">The sequence shown here is derived from an EMBL/GenBank/DDBJ whole genome shotgun (WGS) entry which is preliminary data.</text>
</comment>
<organism evidence="5 6">
    <name type="scientific">Actinokineospora guangxiensis</name>
    <dbReference type="NCBI Taxonomy" id="1490288"/>
    <lineage>
        <taxon>Bacteria</taxon>
        <taxon>Bacillati</taxon>
        <taxon>Actinomycetota</taxon>
        <taxon>Actinomycetes</taxon>
        <taxon>Pseudonocardiales</taxon>
        <taxon>Pseudonocardiaceae</taxon>
        <taxon>Actinokineospora</taxon>
    </lineage>
</organism>
<dbReference type="InterPro" id="IPR005881">
    <property type="entry name" value="Ser_O-AcTrfase"/>
</dbReference>
<dbReference type="PIRSF" id="PIRSF000441">
    <property type="entry name" value="CysE"/>
    <property type="match status" value="1"/>
</dbReference>
<protein>
    <recommendedName>
        <fullName evidence="1 4">Serine acetyltransferase</fullName>
        <ecNumber evidence="4">2.3.1.30</ecNumber>
    </recommendedName>
</protein>
<dbReference type="PANTHER" id="PTHR42811">
    <property type="entry name" value="SERINE ACETYLTRANSFERASE"/>
    <property type="match status" value="1"/>
</dbReference>
<dbReference type="PROSITE" id="PS00101">
    <property type="entry name" value="HEXAPEP_TRANSFERASES"/>
    <property type="match status" value="1"/>
</dbReference>
<dbReference type="GO" id="GO:0009001">
    <property type="term" value="F:serine O-acetyltransferase activity"/>
    <property type="evidence" value="ECO:0007669"/>
    <property type="project" value="UniProtKB-EC"/>
</dbReference>
<evidence type="ECO:0000256" key="4">
    <source>
        <dbReference type="PIRNR" id="PIRNR000441"/>
    </source>
</evidence>
<dbReference type="InterPro" id="IPR001451">
    <property type="entry name" value="Hexapep"/>
</dbReference>
<dbReference type="InterPro" id="IPR011004">
    <property type="entry name" value="Trimer_LpxA-like_sf"/>
</dbReference>
<dbReference type="RefSeq" id="WP_378244645.1">
    <property type="nucleotide sequence ID" value="NZ_JBHSKF010000002.1"/>
</dbReference>
<evidence type="ECO:0000313" key="5">
    <source>
        <dbReference type="EMBL" id="MFC5286581.1"/>
    </source>
</evidence>
<reference evidence="6" key="1">
    <citation type="journal article" date="2019" name="Int. J. Syst. Evol. Microbiol.">
        <title>The Global Catalogue of Microorganisms (GCM) 10K type strain sequencing project: providing services to taxonomists for standard genome sequencing and annotation.</title>
        <authorList>
            <consortium name="The Broad Institute Genomics Platform"/>
            <consortium name="The Broad Institute Genome Sequencing Center for Infectious Disease"/>
            <person name="Wu L."/>
            <person name="Ma J."/>
        </authorList>
    </citation>
    <scope>NUCLEOTIDE SEQUENCE [LARGE SCALE GENOMIC DNA]</scope>
    <source>
        <strain evidence="6">CCUG 59778</strain>
    </source>
</reference>
<keyword evidence="3" id="KW-0677">Repeat</keyword>
<keyword evidence="6" id="KW-1185">Reference proteome</keyword>
<dbReference type="Proteomes" id="UP001596157">
    <property type="component" value="Unassembled WGS sequence"/>
</dbReference>
<evidence type="ECO:0000313" key="6">
    <source>
        <dbReference type="Proteomes" id="UP001596157"/>
    </source>
</evidence>
<evidence type="ECO:0000256" key="2">
    <source>
        <dbReference type="ARBA" id="ARBA00022679"/>
    </source>
</evidence>
<comment type="similarity">
    <text evidence="4">Belongs to the transferase hexapeptide repeat family.</text>
</comment>
<evidence type="ECO:0000256" key="3">
    <source>
        <dbReference type="ARBA" id="ARBA00022737"/>
    </source>
</evidence>
<comment type="catalytic activity">
    <reaction evidence="4">
        <text>L-serine + acetyl-CoA = O-acetyl-L-serine + CoA</text>
        <dbReference type="Rhea" id="RHEA:24560"/>
        <dbReference type="ChEBI" id="CHEBI:33384"/>
        <dbReference type="ChEBI" id="CHEBI:57287"/>
        <dbReference type="ChEBI" id="CHEBI:57288"/>
        <dbReference type="ChEBI" id="CHEBI:58340"/>
        <dbReference type="EC" id="2.3.1.30"/>
    </reaction>
</comment>
<name>A0ABW0EKW9_9PSEU</name>
<dbReference type="Gene3D" id="2.160.10.10">
    <property type="entry name" value="Hexapeptide repeat proteins"/>
    <property type="match status" value="1"/>
</dbReference>
<gene>
    <name evidence="5" type="ORF">ACFPM7_05915</name>
</gene>
<proteinExistence type="inferred from homology"/>
<evidence type="ECO:0000256" key="1">
    <source>
        <dbReference type="ARBA" id="ARBA00018522"/>
    </source>
</evidence>
<dbReference type="Pfam" id="PF00132">
    <property type="entry name" value="Hexapep"/>
    <property type="match status" value="1"/>
</dbReference>
<keyword evidence="2 4" id="KW-0808">Transferase</keyword>
<dbReference type="InterPro" id="IPR018357">
    <property type="entry name" value="Hexapep_transf_CS"/>
</dbReference>
<accession>A0ABW0EKW9</accession>